<keyword evidence="3 7" id="KW-0813">Transport</keyword>
<keyword evidence="11" id="KW-1185">Reference proteome</keyword>
<dbReference type="Proteomes" id="UP001600107">
    <property type="component" value="Unassembled WGS sequence"/>
</dbReference>
<sequence>MNNVRNWSLTVAVAGFLFGFDTVVISGANLPIKELWHTTPLFHGIFIMSMALWGTVLGSLLGGIPCDKWGRKKTLFWIGILFLVSALGSALAPNPYVFSFFRFIGGIGVGASSVAAPIYISEISTPENRGKLGTLFQFNIVFGILIAFFSNYLFQGFAGDNDWRWMIGIVALPALIYSIIVLQIPDSPRWLILKKRDDAAGIKVLEMIYNKEEALENFHEIKKDLVDSTVKETIFSNKYKLPVILAFLLAFFNQLSGINFILYYAPEILEMAGLGSKESLMNSILIGATNLIFTIAGMRLIDVLGRKQLMLIGSIGYIVSLAMVALAFYNNLGSIILMASIMLFIASHAIGQGAVIWVFISEIFPNNVRANGQSFGTGIHWIFAALITLAGPVVIDLFKENPWPIFAFFAFMMVLQLIFVLFMMPETKGLTLEEVEHKMLKNE</sequence>
<feature type="transmembrane region" description="Helical" evidence="8">
    <location>
        <begin position="284"/>
        <end position="302"/>
    </location>
</feature>
<dbReference type="PROSITE" id="PS00217">
    <property type="entry name" value="SUGAR_TRANSPORT_2"/>
    <property type="match status" value="1"/>
</dbReference>
<reference evidence="10 11" key="1">
    <citation type="submission" date="2024-06" db="EMBL/GenBank/DDBJ databases">
        <title>Flavobacterium spp. isolated from glacier.</title>
        <authorList>
            <person name="Han D."/>
        </authorList>
    </citation>
    <scope>NUCLEOTIDE SEQUENCE [LARGE SCALE GENOMIC DNA]</scope>
    <source>
        <strain evidence="10 11">ZS1P70</strain>
    </source>
</reference>
<accession>A0ABW6I108</accession>
<feature type="transmembrane region" description="Helical" evidence="8">
    <location>
        <begin position="404"/>
        <end position="424"/>
    </location>
</feature>
<dbReference type="SUPFAM" id="SSF103473">
    <property type="entry name" value="MFS general substrate transporter"/>
    <property type="match status" value="1"/>
</dbReference>
<proteinExistence type="inferred from homology"/>
<dbReference type="InterPro" id="IPR003663">
    <property type="entry name" value="Sugar/inositol_transpt"/>
</dbReference>
<comment type="similarity">
    <text evidence="2 7">Belongs to the major facilitator superfamily. Sugar transporter (TC 2.A.1.1) family.</text>
</comment>
<dbReference type="InterPro" id="IPR036259">
    <property type="entry name" value="MFS_trans_sf"/>
</dbReference>
<feature type="transmembrane region" description="Helical" evidence="8">
    <location>
        <begin position="241"/>
        <end position="264"/>
    </location>
</feature>
<protein>
    <submittedName>
        <fullName evidence="10">Sugar porter family MFS transporter</fullName>
    </submittedName>
</protein>
<feature type="transmembrane region" description="Helical" evidence="8">
    <location>
        <begin position="309"/>
        <end position="329"/>
    </location>
</feature>
<comment type="caution">
    <text evidence="10">The sequence shown here is derived from an EMBL/GenBank/DDBJ whole genome shotgun (WGS) entry which is preliminary data.</text>
</comment>
<dbReference type="RefSeq" id="WP_379849233.1">
    <property type="nucleotide sequence ID" value="NZ_JBHZPY010000001.1"/>
</dbReference>
<feature type="transmembrane region" description="Helical" evidence="8">
    <location>
        <begin position="42"/>
        <end position="62"/>
    </location>
</feature>
<keyword evidence="4 8" id="KW-0812">Transmembrane</keyword>
<evidence type="ECO:0000259" key="9">
    <source>
        <dbReference type="PROSITE" id="PS50850"/>
    </source>
</evidence>
<evidence type="ECO:0000256" key="3">
    <source>
        <dbReference type="ARBA" id="ARBA00022448"/>
    </source>
</evidence>
<feature type="transmembrane region" description="Helical" evidence="8">
    <location>
        <begin position="335"/>
        <end position="360"/>
    </location>
</feature>
<feature type="domain" description="Major facilitator superfamily (MFS) profile" evidence="9">
    <location>
        <begin position="7"/>
        <end position="428"/>
    </location>
</feature>
<dbReference type="Pfam" id="PF00083">
    <property type="entry name" value="Sugar_tr"/>
    <property type="match status" value="1"/>
</dbReference>
<dbReference type="PANTHER" id="PTHR48020">
    <property type="entry name" value="PROTON MYO-INOSITOL COTRANSPORTER"/>
    <property type="match status" value="1"/>
</dbReference>
<dbReference type="InterPro" id="IPR005828">
    <property type="entry name" value="MFS_sugar_transport-like"/>
</dbReference>
<evidence type="ECO:0000256" key="1">
    <source>
        <dbReference type="ARBA" id="ARBA00004141"/>
    </source>
</evidence>
<evidence type="ECO:0000256" key="2">
    <source>
        <dbReference type="ARBA" id="ARBA00010992"/>
    </source>
</evidence>
<evidence type="ECO:0000313" key="11">
    <source>
        <dbReference type="Proteomes" id="UP001600107"/>
    </source>
</evidence>
<dbReference type="InterPro" id="IPR020846">
    <property type="entry name" value="MFS_dom"/>
</dbReference>
<dbReference type="InterPro" id="IPR005829">
    <property type="entry name" value="Sugar_transporter_CS"/>
</dbReference>
<evidence type="ECO:0000256" key="6">
    <source>
        <dbReference type="ARBA" id="ARBA00023136"/>
    </source>
</evidence>
<dbReference type="PRINTS" id="PR00171">
    <property type="entry name" value="SUGRTRNSPORT"/>
</dbReference>
<organism evidence="10 11">
    <name type="scientific">Flavobacterium zhoui</name>
    <dbReference type="NCBI Taxonomy" id="3230414"/>
    <lineage>
        <taxon>Bacteria</taxon>
        <taxon>Pseudomonadati</taxon>
        <taxon>Bacteroidota</taxon>
        <taxon>Flavobacteriia</taxon>
        <taxon>Flavobacteriales</taxon>
        <taxon>Flavobacteriaceae</taxon>
        <taxon>Flavobacterium</taxon>
    </lineage>
</organism>
<dbReference type="PANTHER" id="PTHR48020:SF12">
    <property type="entry name" value="PROTON MYO-INOSITOL COTRANSPORTER"/>
    <property type="match status" value="1"/>
</dbReference>
<feature type="transmembrane region" description="Helical" evidence="8">
    <location>
        <begin position="381"/>
        <end position="398"/>
    </location>
</feature>
<feature type="transmembrane region" description="Helical" evidence="8">
    <location>
        <begin position="98"/>
        <end position="120"/>
    </location>
</feature>
<dbReference type="NCBIfam" id="TIGR00879">
    <property type="entry name" value="SP"/>
    <property type="match status" value="1"/>
</dbReference>
<dbReference type="PROSITE" id="PS50850">
    <property type="entry name" value="MFS"/>
    <property type="match status" value="1"/>
</dbReference>
<gene>
    <name evidence="10" type="ORF">ACFX5F_01520</name>
</gene>
<evidence type="ECO:0000256" key="5">
    <source>
        <dbReference type="ARBA" id="ARBA00022989"/>
    </source>
</evidence>
<evidence type="ECO:0000256" key="7">
    <source>
        <dbReference type="RuleBase" id="RU003346"/>
    </source>
</evidence>
<name>A0ABW6I108_9FLAO</name>
<dbReference type="InterPro" id="IPR050814">
    <property type="entry name" value="Myo-inositol_Transporter"/>
</dbReference>
<feature type="transmembrane region" description="Helical" evidence="8">
    <location>
        <begin position="74"/>
        <end position="92"/>
    </location>
</feature>
<dbReference type="Gene3D" id="1.20.1250.20">
    <property type="entry name" value="MFS general substrate transporter like domains"/>
    <property type="match status" value="1"/>
</dbReference>
<feature type="transmembrane region" description="Helical" evidence="8">
    <location>
        <begin position="165"/>
        <end position="185"/>
    </location>
</feature>
<keyword evidence="6 8" id="KW-0472">Membrane</keyword>
<evidence type="ECO:0000256" key="8">
    <source>
        <dbReference type="SAM" id="Phobius"/>
    </source>
</evidence>
<dbReference type="PROSITE" id="PS00216">
    <property type="entry name" value="SUGAR_TRANSPORT_1"/>
    <property type="match status" value="1"/>
</dbReference>
<dbReference type="EMBL" id="JBHZPY010000001">
    <property type="protein sequence ID" value="MFE3869899.1"/>
    <property type="molecule type" value="Genomic_DNA"/>
</dbReference>
<feature type="transmembrane region" description="Helical" evidence="8">
    <location>
        <begin position="132"/>
        <end position="153"/>
    </location>
</feature>
<evidence type="ECO:0000313" key="10">
    <source>
        <dbReference type="EMBL" id="MFE3869899.1"/>
    </source>
</evidence>
<evidence type="ECO:0000256" key="4">
    <source>
        <dbReference type="ARBA" id="ARBA00022692"/>
    </source>
</evidence>
<keyword evidence="5 8" id="KW-1133">Transmembrane helix</keyword>
<comment type="subcellular location">
    <subcellularLocation>
        <location evidence="1">Membrane</location>
        <topology evidence="1">Multi-pass membrane protein</topology>
    </subcellularLocation>
</comment>